<evidence type="ECO:0000313" key="1">
    <source>
        <dbReference type="EMBL" id="MFH6603376.1"/>
    </source>
</evidence>
<comment type="caution">
    <text evidence="1">The sequence shown here is derived from an EMBL/GenBank/DDBJ whole genome shotgun (WGS) entry which is preliminary data.</text>
</comment>
<protein>
    <submittedName>
        <fullName evidence="1">Uncharacterized protein</fullName>
    </submittedName>
</protein>
<sequence>MKRIQLFEFEDFSWFPYWLRTCMTNLLMVLHRMMGISEVLADLITDSLKRQDLNQIVDLGSGSGGAMPEVLQLVRKTPRFEHVELILTDLYPNPEIVKKYEHGDMHGVTYRSKPVDATNISKAPQGLKTMINSFHHMPPEAARKILQSCQENRQPLLVYELAENKMPLLLWWLLLPISLLILMVMVLFMTPFVKPMTWQQLVFTYLIPIIPICYAWDGQASLPRMYAFKDIDILLEGLHSDTYTWEKGYAYKKNNKKTGTYLIGLPIG</sequence>
<dbReference type="Proteomes" id="UP001595191">
    <property type="component" value="Unassembled WGS sequence"/>
</dbReference>
<proteinExistence type="predicted"/>
<name>A0ACC7LJF4_9FLAO</name>
<organism evidence="1 2">
    <name type="scientific">Meishania litoralis</name>
    <dbReference type="NCBI Taxonomy" id="3434685"/>
    <lineage>
        <taxon>Bacteria</taxon>
        <taxon>Pseudomonadati</taxon>
        <taxon>Bacteroidota</taxon>
        <taxon>Flavobacteriia</taxon>
        <taxon>Flavobacteriales</taxon>
        <taxon>Flavobacteriaceae</taxon>
        <taxon>Meishania</taxon>
    </lineage>
</organism>
<dbReference type="EMBL" id="JBHFPV010000001">
    <property type="protein sequence ID" value="MFH6603376.1"/>
    <property type="molecule type" value="Genomic_DNA"/>
</dbReference>
<accession>A0ACC7LJF4</accession>
<reference evidence="1" key="1">
    <citation type="submission" date="2024-09" db="EMBL/GenBank/DDBJ databases">
        <authorList>
            <person name="Liu J."/>
        </authorList>
    </citation>
    <scope>NUCLEOTIDE SEQUENCE</scope>
    <source>
        <strain evidence="1">NBU2967</strain>
    </source>
</reference>
<evidence type="ECO:0000313" key="2">
    <source>
        <dbReference type="Proteomes" id="UP001595191"/>
    </source>
</evidence>
<gene>
    <name evidence="1" type="ORF">ACEZ3G_07805</name>
</gene>
<keyword evidence="2" id="KW-1185">Reference proteome</keyword>